<dbReference type="GO" id="GO:0000398">
    <property type="term" value="P:mRNA splicing, via spliceosome"/>
    <property type="evidence" value="ECO:0007669"/>
    <property type="project" value="TreeGrafter"/>
</dbReference>
<accession>A0A1L0B720</accession>
<organism evidence="2 3">
    <name type="scientific">Hanseniaspora guilliermondii</name>
    <dbReference type="NCBI Taxonomy" id="56406"/>
    <lineage>
        <taxon>Eukaryota</taxon>
        <taxon>Fungi</taxon>
        <taxon>Dikarya</taxon>
        <taxon>Ascomycota</taxon>
        <taxon>Saccharomycotina</taxon>
        <taxon>Saccharomycetes</taxon>
        <taxon>Saccharomycodales</taxon>
        <taxon>Saccharomycodaceae</taxon>
        <taxon>Hanseniaspora</taxon>
    </lineage>
</organism>
<evidence type="ECO:0000313" key="3">
    <source>
        <dbReference type="Proteomes" id="UP000183365"/>
    </source>
</evidence>
<dbReference type="OrthoDB" id="3972381at2759"/>
<dbReference type="PANTHER" id="PTHR12849">
    <property type="entry name" value="RNA LARIAT DEBRANCHING ENZYME"/>
    <property type="match status" value="1"/>
</dbReference>
<dbReference type="PANTHER" id="PTHR12849:SF0">
    <property type="entry name" value="LARIAT DEBRANCHING ENZYME"/>
    <property type="match status" value="1"/>
</dbReference>
<dbReference type="Proteomes" id="UP000183365">
    <property type="component" value="Unassembled WGS sequence"/>
</dbReference>
<name>A0A1L0B720_9ASCO</name>
<dbReference type="VEuPathDB" id="FungiDB:HGUI_03075"/>
<dbReference type="Gene3D" id="3.60.21.10">
    <property type="match status" value="1"/>
</dbReference>
<evidence type="ECO:0000313" key="2">
    <source>
        <dbReference type="EMBL" id="SGZ40875.1"/>
    </source>
</evidence>
<protein>
    <recommendedName>
        <fullName evidence="1">Calcineurin-like phosphoesterase domain-containing protein</fullName>
    </recommendedName>
</protein>
<dbReference type="GO" id="GO:0008419">
    <property type="term" value="F:RNA lariat debranching enzyme activity"/>
    <property type="evidence" value="ECO:0007669"/>
    <property type="project" value="TreeGrafter"/>
</dbReference>
<evidence type="ECO:0000259" key="1">
    <source>
        <dbReference type="Pfam" id="PF00149"/>
    </source>
</evidence>
<dbReference type="Pfam" id="PF00149">
    <property type="entry name" value="Metallophos"/>
    <property type="match status" value="1"/>
</dbReference>
<dbReference type="InterPro" id="IPR029052">
    <property type="entry name" value="Metallo-depent_PP-like"/>
</dbReference>
<gene>
    <name evidence="2" type="ORF">HGUI_03075</name>
</gene>
<dbReference type="AlphaFoldDB" id="A0A1L0B720"/>
<dbReference type="InterPro" id="IPR004843">
    <property type="entry name" value="Calcineurin-like_PHP"/>
</dbReference>
<reference evidence="3" key="1">
    <citation type="submission" date="2016-11" db="EMBL/GenBank/DDBJ databases">
        <authorList>
            <person name="Guldener U."/>
        </authorList>
    </citation>
    <scope>NUCLEOTIDE SEQUENCE [LARGE SCALE GENOMIC DNA]</scope>
</reference>
<dbReference type="SUPFAM" id="SSF56300">
    <property type="entry name" value="Metallo-dependent phosphatases"/>
    <property type="match status" value="1"/>
</dbReference>
<proteinExistence type="predicted"/>
<sequence>MTKKYMAVNGCLHGKFEQLLSVLEPSQTELLLLLGDLQLLSKKQDLSSCSIPYKYTYGGDVDKITDFKKIMTDDSNKLTQDLHQIGLVLGIGGNHENMGLLELLPFGGFILPNFYYMGFCNVIKYKGLKICGISGIVNGLNFLKEREFGFSQEKGLEQTQWWRLNKVSSYHVRFFDVLPLLLYEENDIDFVMTHDWPQNVFHNEDPHIESQLLKIKPFFRDDINSGKLGSTIYDKIMDTLRPEIWFSAHLHINYETSIEYENGDFTKFIALDKLVPRRLTDGVKQFEFPGEDSNEDVGNCGIELDENFIRIQKWCYINKETILKEISTLQSDPSKLDKVLTNIRLLYQQGKNSIVIEDMLKKPFYEEKVEEYTREYLSRNLGINEGPIYP</sequence>
<dbReference type="GO" id="GO:0005634">
    <property type="term" value="C:nucleus"/>
    <property type="evidence" value="ECO:0007669"/>
    <property type="project" value="TreeGrafter"/>
</dbReference>
<feature type="domain" description="Calcineurin-like phosphoesterase" evidence="1">
    <location>
        <begin position="10"/>
        <end position="252"/>
    </location>
</feature>
<keyword evidence="3" id="KW-1185">Reference proteome</keyword>
<dbReference type="EMBL" id="FQNF01000068">
    <property type="protein sequence ID" value="SGZ40875.1"/>
    <property type="molecule type" value="Genomic_DNA"/>
</dbReference>